<reference evidence="2" key="1">
    <citation type="submission" date="2018-06" db="EMBL/GenBank/DDBJ databases">
        <authorList>
            <person name="Zhirakovskaya E."/>
        </authorList>
    </citation>
    <scope>NUCLEOTIDE SEQUENCE</scope>
</reference>
<feature type="domain" description="UPF0033" evidence="1">
    <location>
        <begin position="11"/>
        <end position="79"/>
    </location>
</feature>
<protein>
    <recommendedName>
        <fullName evidence="1">UPF0033 domain-containing protein</fullName>
    </recommendedName>
</protein>
<dbReference type="SUPFAM" id="SSF64307">
    <property type="entry name" value="SirA-like"/>
    <property type="match status" value="1"/>
</dbReference>
<dbReference type="PANTHER" id="PTHR33279:SF19">
    <property type="entry name" value="SSL1707 PROTEIN"/>
    <property type="match status" value="1"/>
</dbReference>
<evidence type="ECO:0000259" key="1">
    <source>
        <dbReference type="Pfam" id="PF01206"/>
    </source>
</evidence>
<dbReference type="Pfam" id="PF01206">
    <property type="entry name" value="TusA"/>
    <property type="match status" value="1"/>
</dbReference>
<proteinExistence type="predicted"/>
<dbReference type="AlphaFoldDB" id="A0A3B1CYS2"/>
<sequence length="83" mass="9336">MSEKKKADVFLDLSGVLCPMNFVKTKLELEEMEEGQILEVIIDDGEPVRNVPRSVKAEGHKVLELEEIPDGHYSLVIKKVGDE</sequence>
<name>A0A3B1CYS2_9ZZZZ</name>
<dbReference type="EMBL" id="UOGF01000054">
    <property type="protein sequence ID" value="VAX29643.1"/>
    <property type="molecule type" value="Genomic_DNA"/>
</dbReference>
<dbReference type="CDD" id="cd00291">
    <property type="entry name" value="SirA_YedF_YeeD"/>
    <property type="match status" value="1"/>
</dbReference>
<dbReference type="InterPro" id="IPR001455">
    <property type="entry name" value="TusA-like"/>
</dbReference>
<dbReference type="PANTHER" id="PTHR33279">
    <property type="entry name" value="SULFUR CARRIER PROTEIN YEDF-RELATED"/>
    <property type="match status" value="1"/>
</dbReference>
<gene>
    <name evidence="2" type="ORF">MNBD_NITROSPIRAE01-860</name>
</gene>
<organism evidence="2">
    <name type="scientific">hydrothermal vent metagenome</name>
    <dbReference type="NCBI Taxonomy" id="652676"/>
    <lineage>
        <taxon>unclassified sequences</taxon>
        <taxon>metagenomes</taxon>
        <taxon>ecological metagenomes</taxon>
    </lineage>
</organism>
<accession>A0A3B1CYS2</accession>
<dbReference type="InterPro" id="IPR036868">
    <property type="entry name" value="TusA-like_sf"/>
</dbReference>
<evidence type="ECO:0000313" key="2">
    <source>
        <dbReference type="EMBL" id="VAX29643.1"/>
    </source>
</evidence>
<dbReference type="Gene3D" id="3.30.110.40">
    <property type="entry name" value="TusA-like domain"/>
    <property type="match status" value="1"/>
</dbReference>